<dbReference type="EMBL" id="QGGU01000014">
    <property type="protein sequence ID" value="PWK45355.1"/>
    <property type="molecule type" value="Genomic_DNA"/>
</dbReference>
<reference evidence="2 3" key="1">
    <citation type="submission" date="2018-05" db="EMBL/GenBank/DDBJ databases">
        <title>Genomic Encyclopedia of Type Strains, Phase IV (KMG-IV): sequencing the most valuable type-strain genomes for metagenomic binning, comparative biology and taxonomic classification.</title>
        <authorList>
            <person name="Goeker M."/>
        </authorList>
    </citation>
    <scope>NUCLEOTIDE SEQUENCE [LARGE SCALE GENOMIC DNA]</scope>
    <source>
        <strain evidence="2 3">DSM 25350</strain>
    </source>
</reference>
<evidence type="ECO:0000313" key="2">
    <source>
        <dbReference type="EMBL" id="PWK45355.1"/>
    </source>
</evidence>
<feature type="transmembrane region" description="Helical" evidence="1">
    <location>
        <begin position="6"/>
        <end position="21"/>
    </location>
</feature>
<keyword evidence="3" id="KW-1185">Reference proteome</keyword>
<sequence length="113" mass="12383">MDSIVIIIFIILAALIIYGLISKKGKELMFGGKIIKTMENTPKGEKIRLVSSGVKVHVVEVAPQLKNVGLEISQHGLFNFSMVPVSLSFSDAKLLADTIYDAIGHNEKRTVED</sequence>
<dbReference type="Proteomes" id="UP000245790">
    <property type="component" value="Unassembled WGS sequence"/>
</dbReference>
<dbReference type="AlphaFoldDB" id="A0A316FAR7"/>
<accession>A0A316FAR7</accession>
<evidence type="ECO:0000313" key="3">
    <source>
        <dbReference type="Proteomes" id="UP000245790"/>
    </source>
</evidence>
<keyword evidence="1" id="KW-1133">Transmembrane helix</keyword>
<name>A0A316FAR7_9GAMM</name>
<dbReference type="RefSeq" id="WP_109764900.1">
    <property type="nucleotide sequence ID" value="NZ_QGGU01000014.1"/>
</dbReference>
<proteinExistence type="predicted"/>
<protein>
    <submittedName>
        <fullName evidence="2">Uncharacterized protein</fullName>
    </submittedName>
</protein>
<organism evidence="2 3">
    <name type="scientific">Pleionea mediterranea</name>
    <dbReference type="NCBI Taxonomy" id="523701"/>
    <lineage>
        <taxon>Bacteria</taxon>
        <taxon>Pseudomonadati</taxon>
        <taxon>Pseudomonadota</taxon>
        <taxon>Gammaproteobacteria</taxon>
        <taxon>Oceanospirillales</taxon>
        <taxon>Pleioneaceae</taxon>
        <taxon>Pleionea</taxon>
    </lineage>
</organism>
<evidence type="ECO:0000256" key="1">
    <source>
        <dbReference type="SAM" id="Phobius"/>
    </source>
</evidence>
<keyword evidence="1" id="KW-0472">Membrane</keyword>
<comment type="caution">
    <text evidence="2">The sequence shown here is derived from an EMBL/GenBank/DDBJ whole genome shotgun (WGS) entry which is preliminary data.</text>
</comment>
<keyword evidence="1" id="KW-0812">Transmembrane</keyword>
<gene>
    <name evidence="2" type="ORF">C8D97_11428</name>
</gene>